<organism evidence="2 3">
    <name type="scientific">Herbiconiux oxytropis</name>
    <dbReference type="NCBI Taxonomy" id="2970915"/>
    <lineage>
        <taxon>Bacteria</taxon>
        <taxon>Bacillati</taxon>
        <taxon>Actinomycetota</taxon>
        <taxon>Actinomycetes</taxon>
        <taxon>Micrococcales</taxon>
        <taxon>Microbacteriaceae</taxon>
        <taxon>Herbiconiux</taxon>
    </lineage>
</organism>
<keyword evidence="1" id="KW-0812">Transmembrane</keyword>
<keyword evidence="1" id="KW-0472">Membrane</keyword>
<feature type="transmembrane region" description="Helical" evidence="1">
    <location>
        <begin position="12"/>
        <end position="34"/>
    </location>
</feature>
<keyword evidence="1" id="KW-1133">Transmembrane helix</keyword>
<comment type="caution">
    <text evidence="2">The sequence shown here is derived from an EMBL/GenBank/DDBJ whole genome shotgun (WGS) entry which is preliminary data.</text>
</comment>
<sequence>MRDRRYATSAGVVALVWLLGILPSVVGLWVLGIAKSIARSGFEHEVAWNIPQGLQPDVLPGTRFNLFASSIAWWVGIESFWACLIGLPLAALLLWLRSSRHHAPLGSTRQPRPGESAT</sequence>
<keyword evidence="3" id="KW-1185">Reference proteome</keyword>
<name>A0AA42BX19_9MICO</name>
<dbReference type="EMBL" id="JANLCK010000017">
    <property type="protein sequence ID" value="MCS5727928.1"/>
    <property type="molecule type" value="Genomic_DNA"/>
</dbReference>
<dbReference type="RefSeq" id="WP_259531029.1">
    <property type="nucleotide sequence ID" value="NZ_JANLCK010000017.1"/>
</dbReference>
<evidence type="ECO:0000256" key="1">
    <source>
        <dbReference type="SAM" id="Phobius"/>
    </source>
</evidence>
<dbReference type="Proteomes" id="UP001165587">
    <property type="component" value="Unassembled WGS sequence"/>
</dbReference>
<feature type="transmembrane region" description="Helical" evidence="1">
    <location>
        <begin position="71"/>
        <end position="96"/>
    </location>
</feature>
<proteinExistence type="predicted"/>
<evidence type="ECO:0000313" key="3">
    <source>
        <dbReference type="Proteomes" id="UP001165587"/>
    </source>
</evidence>
<protein>
    <submittedName>
        <fullName evidence="2">Uncharacterized protein</fullName>
    </submittedName>
</protein>
<accession>A0AA42BX19</accession>
<gene>
    <name evidence="2" type="ORF">N1028_18680</name>
</gene>
<evidence type="ECO:0000313" key="2">
    <source>
        <dbReference type="EMBL" id="MCS5727928.1"/>
    </source>
</evidence>
<dbReference type="AlphaFoldDB" id="A0AA42BX19"/>
<reference evidence="2" key="1">
    <citation type="submission" date="2022-08" db="EMBL/GenBank/DDBJ databases">
        <authorList>
            <person name="Deng Y."/>
            <person name="Han X.-F."/>
            <person name="Zhang Y.-Q."/>
        </authorList>
    </citation>
    <scope>NUCLEOTIDE SEQUENCE</scope>
    <source>
        <strain evidence="2">CPCC 203407</strain>
    </source>
</reference>